<feature type="region of interest" description="Disordered" evidence="1">
    <location>
        <begin position="426"/>
        <end position="474"/>
    </location>
</feature>
<feature type="transmembrane region" description="Helical" evidence="2">
    <location>
        <begin position="20"/>
        <end position="36"/>
    </location>
</feature>
<protein>
    <submittedName>
        <fullName evidence="3">Uncharacterized protein</fullName>
    </submittedName>
</protein>
<proteinExistence type="predicted"/>
<feature type="compositionally biased region" description="Polar residues" evidence="1">
    <location>
        <begin position="392"/>
        <end position="409"/>
    </location>
</feature>
<dbReference type="Proteomes" id="UP001283361">
    <property type="component" value="Unassembled WGS sequence"/>
</dbReference>
<evidence type="ECO:0000313" key="3">
    <source>
        <dbReference type="EMBL" id="KAK3780059.1"/>
    </source>
</evidence>
<sequence length="474" mass="53740">MVVSENSEINMAKQILERRWHHIILCLLLSFVTISYQKTTALVEMPITNEAQCMALLEGVYPLHFFHWYNIRVNFQGRDNWCPSDMRGFECGINMSVKDPYEALGSKICIDLKGVAQTIPHNQFAIIISDQSGEMERVYSKSSRFDRNNIKCSEQTAHIIKILLRVLSTVQMCPDILPSLVNHNTSLGTVFLKKEIPTYELKVQSCQQIHRHFFEEHSILKVIPGGSYRYGCAISLRPQDQYRRTQMCFTVEYLSPDFSCAVHISVKKGLVEYLSFDVPNREEWNPSERTSYCFKFYITDSEEETFPNLVFQSNIWDCHGKFALDIKYRSISDGQGSGIGQDSSINRRNLYMAVFISVIAVCIFIMGLTCLCCLRMRARNRHHHQGSGRRATPNTGYDGSNMNGDTPALWTSTSSDQVFGLPSYEEATFGSLPSSPEEAEKPPAYETLDTSESSLPSTSAFPPSQPQVPSAPDE</sequence>
<accession>A0AAE1DRC8</accession>
<evidence type="ECO:0000256" key="1">
    <source>
        <dbReference type="SAM" id="MobiDB-lite"/>
    </source>
</evidence>
<keyword evidence="2" id="KW-0472">Membrane</keyword>
<feature type="region of interest" description="Disordered" evidence="1">
    <location>
        <begin position="383"/>
        <end position="409"/>
    </location>
</feature>
<feature type="compositionally biased region" description="Polar residues" evidence="1">
    <location>
        <begin position="448"/>
        <end position="462"/>
    </location>
</feature>
<comment type="caution">
    <text evidence="3">The sequence shown here is derived from an EMBL/GenBank/DDBJ whole genome shotgun (WGS) entry which is preliminary data.</text>
</comment>
<keyword evidence="2" id="KW-1133">Transmembrane helix</keyword>
<evidence type="ECO:0000256" key="2">
    <source>
        <dbReference type="SAM" id="Phobius"/>
    </source>
</evidence>
<gene>
    <name evidence="3" type="ORF">RRG08_061827</name>
</gene>
<organism evidence="3 4">
    <name type="scientific">Elysia crispata</name>
    <name type="common">lettuce slug</name>
    <dbReference type="NCBI Taxonomy" id="231223"/>
    <lineage>
        <taxon>Eukaryota</taxon>
        <taxon>Metazoa</taxon>
        <taxon>Spiralia</taxon>
        <taxon>Lophotrochozoa</taxon>
        <taxon>Mollusca</taxon>
        <taxon>Gastropoda</taxon>
        <taxon>Heterobranchia</taxon>
        <taxon>Euthyneura</taxon>
        <taxon>Panpulmonata</taxon>
        <taxon>Sacoglossa</taxon>
        <taxon>Placobranchoidea</taxon>
        <taxon>Plakobranchidae</taxon>
        <taxon>Elysia</taxon>
    </lineage>
</organism>
<name>A0AAE1DRC8_9GAST</name>
<evidence type="ECO:0000313" key="4">
    <source>
        <dbReference type="Proteomes" id="UP001283361"/>
    </source>
</evidence>
<dbReference type="EMBL" id="JAWDGP010002764">
    <property type="protein sequence ID" value="KAK3780059.1"/>
    <property type="molecule type" value="Genomic_DNA"/>
</dbReference>
<keyword evidence="2" id="KW-0812">Transmembrane</keyword>
<keyword evidence="4" id="KW-1185">Reference proteome</keyword>
<dbReference type="AlphaFoldDB" id="A0AAE1DRC8"/>
<reference evidence="3" key="1">
    <citation type="journal article" date="2023" name="G3 (Bethesda)">
        <title>A reference genome for the long-term kleptoplast-retaining sea slug Elysia crispata morphotype clarki.</title>
        <authorList>
            <person name="Eastman K.E."/>
            <person name="Pendleton A.L."/>
            <person name="Shaikh M.A."/>
            <person name="Suttiyut T."/>
            <person name="Ogas R."/>
            <person name="Tomko P."/>
            <person name="Gavelis G."/>
            <person name="Widhalm J.R."/>
            <person name="Wisecaver J.H."/>
        </authorList>
    </citation>
    <scope>NUCLEOTIDE SEQUENCE</scope>
    <source>
        <strain evidence="3">ECLA1</strain>
    </source>
</reference>
<feature type="transmembrane region" description="Helical" evidence="2">
    <location>
        <begin position="350"/>
        <end position="374"/>
    </location>
</feature>